<dbReference type="GeneID" id="36838426"/>
<gene>
    <name evidence="7" type="ORF">DFR86_10615</name>
</gene>
<reference evidence="7 8" key="1">
    <citation type="submission" date="2018-05" db="EMBL/GenBank/DDBJ databases">
        <title>Complete Genome Sequences of Extremely Thermoacidophilic, Metal-Mobilizing Type-Strain Members of the Archaeal Family Sulfolobaceae: Acidianus brierleyi DSM-1651T, Acidianus sulfidivorans DSM-18786T, Metallosphaera hakonensis DSM-7519T, and Metallosphaera prunae DSM-10039T.</title>
        <authorList>
            <person name="Counts J.A."/>
            <person name="Kelly R.M."/>
        </authorList>
    </citation>
    <scope>NUCLEOTIDE SEQUENCE [LARGE SCALE GENOMIC DNA]</scope>
    <source>
        <strain evidence="7 8">JP7</strain>
    </source>
</reference>
<dbReference type="OrthoDB" id="46222at2157"/>
<dbReference type="EMBL" id="CP029288">
    <property type="protein sequence ID" value="AWR97941.1"/>
    <property type="molecule type" value="Genomic_DNA"/>
</dbReference>
<evidence type="ECO:0000256" key="3">
    <source>
        <dbReference type="ARBA" id="ARBA00022676"/>
    </source>
</evidence>
<feature type="transmembrane region" description="Helical" evidence="6">
    <location>
        <begin position="331"/>
        <end position="355"/>
    </location>
</feature>
<dbReference type="InterPro" id="IPR029044">
    <property type="entry name" value="Nucleotide-diphossugar_trans"/>
</dbReference>
<comment type="subcellular location">
    <subcellularLocation>
        <location evidence="1">Cell membrane</location>
    </subcellularLocation>
</comment>
<dbReference type="Gene3D" id="3.90.550.10">
    <property type="entry name" value="Spore Coat Polysaccharide Biosynthesis Protein SpsA, Chain A"/>
    <property type="match status" value="1"/>
</dbReference>
<dbReference type="GO" id="GO:0085029">
    <property type="term" value="P:extracellular matrix assembly"/>
    <property type="evidence" value="ECO:0007669"/>
    <property type="project" value="TreeGrafter"/>
</dbReference>
<dbReference type="SUPFAM" id="SSF53448">
    <property type="entry name" value="Nucleotide-diphospho-sugar transferases"/>
    <property type="match status" value="1"/>
</dbReference>
<evidence type="ECO:0000256" key="4">
    <source>
        <dbReference type="ARBA" id="ARBA00022679"/>
    </source>
</evidence>
<evidence type="ECO:0000256" key="5">
    <source>
        <dbReference type="ARBA" id="ARBA00023136"/>
    </source>
</evidence>
<dbReference type="Pfam" id="PF13641">
    <property type="entry name" value="Glyco_tranf_2_3"/>
    <property type="match status" value="1"/>
</dbReference>
<proteinExistence type="predicted"/>
<dbReference type="KEGG" id="asul:DFR86_10615"/>
<sequence length="446" mass="51436">MIENIMNEYNYIFISTILLFIGFIYFLINSYLAISTPKFNPKSYHSLKDVTAVIPVYNEDPKLFEQVIKTISVIKFIVVGDGCVEPYNSITRKYDGTFIAVKKRSGKRNALAEGLKMVNTPFVVFLDSDTILPKRSLLHMLSLIDDKTGGISPRVLMLNNGKFSYYYAEFFERMSEILQRALSKYGKAAVLYGHCALYRTELIKDLILSKDFKEPKILGKKFIIGDDRQLTNHVLNKGYKAFIDYDSIAFTAPPEDIKKFTNQVIRWTKSNYLYFINDIVKGTIIKKGPLYIFNSIYTNVLPFFFLIFTLISFGTTKIFDINDIFEYPEVFIYSTIKLIHYMLAVPAFLGIHYFFDPSKLSVHINIHNSFHKMIREVNNTHLGYIDKSIRIASSISSLPFVIALIRMIKRDKIKVLVLGSVALGVQLFAAFYSILTLWMPDSWRTR</sequence>
<accession>A0A2U9IPK2</accession>
<dbReference type="PANTHER" id="PTHR22913">
    <property type="entry name" value="HYALURONAN SYNTHASE"/>
    <property type="match status" value="1"/>
</dbReference>
<keyword evidence="6" id="KW-1133">Transmembrane helix</keyword>
<organism evidence="7 8">
    <name type="scientific">Acidianus sulfidivorans JP7</name>
    <dbReference type="NCBI Taxonomy" id="619593"/>
    <lineage>
        <taxon>Archaea</taxon>
        <taxon>Thermoproteota</taxon>
        <taxon>Thermoprotei</taxon>
        <taxon>Sulfolobales</taxon>
        <taxon>Sulfolobaceae</taxon>
        <taxon>Acidianus</taxon>
    </lineage>
</organism>
<dbReference type="GO" id="GO:0005886">
    <property type="term" value="C:plasma membrane"/>
    <property type="evidence" value="ECO:0007669"/>
    <property type="project" value="UniProtKB-SubCell"/>
</dbReference>
<keyword evidence="3" id="KW-0328">Glycosyltransferase</keyword>
<evidence type="ECO:0000313" key="8">
    <source>
        <dbReference type="Proteomes" id="UP000248410"/>
    </source>
</evidence>
<dbReference type="RefSeq" id="WP_110380831.1">
    <property type="nucleotide sequence ID" value="NZ_CP029288.2"/>
</dbReference>
<dbReference type="GO" id="GO:0030213">
    <property type="term" value="P:hyaluronan biosynthetic process"/>
    <property type="evidence" value="ECO:0007669"/>
    <property type="project" value="TreeGrafter"/>
</dbReference>
<dbReference type="AlphaFoldDB" id="A0A2U9IPK2"/>
<keyword evidence="5 6" id="KW-0472">Membrane</keyword>
<evidence type="ECO:0000313" key="7">
    <source>
        <dbReference type="EMBL" id="AWR97941.1"/>
    </source>
</evidence>
<keyword evidence="6" id="KW-0812">Transmembrane</keyword>
<keyword evidence="8" id="KW-1185">Reference proteome</keyword>
<dbReference type="GO" id="GO:0050501">
    <property type="term" value="F:hyaluronan synthase activity"/>
    <property type="evidence" value="ECO:0007669"/>
    <property type="project" value="TreeGrafter"/>
</dbReference>
<dbReference type="PANTHER" id="PTHR22913:SF12">
    <property type="entry name" value="MANNURONAN SYNTHASE"/>
    <property type="match status" value="1"/>
</dbReference>
<keyword evidence="2" id="KW-1003">Cell membrane</keyword>
<feature type="transmembrane region" description="Helical" evidence="6">
    <location>
        <begin position="12"/>
        <end position="34"/>
    </location>
</feature>
<evidence type="ECO:0000256" key="6">
    <source>
        <dbReference type="SAM" id="Phobius"/>
    </source>
</evidence>
<evidence type="ECO:0000256" key="2">
    <source>
        <dbReference type="ARBA" id="ARBA00022475"/>
    </source>
</evidence>
<keyword evidence="4 7" id="KW-0808">Transferase</keyword>
<feature type="transmembrane region" description="Helical" evidence="6">
    <location>
        <begin position="290"/>
        <end position="311"/>
    </location>
</feature>
<name>A0A2U9IPK2_9CREN</name>
<protein>
    <submittedName>
        <fullName evidence="7">Glycosyl transferase</fullName>
    </submittedName>
</protein>
<evidence type="ECO:0000256" key="1">
    <source>
        <dbReference type="ARBA" id="ARBA00004236"/>
    </source>
</evidence>
<dbReference type="Proteomes" id="UP000248410">
    <property type="component" value="Chromosome"/>
</dbReference>
<feature type="transmembrane region" description="Helical" evidence="6">
    <location>
        <begin position="415"/>
        <end position="439"/>
    </location>
</feature>